<evidence type="ECO:0000256" key="2">
    <source>
        <dbReference type="SAM" id="SignalP"/>
    </source>
</evidence>
<sequence>MKKLFLCAAVAVFAFSSMNAQEEGKTYGFSQGNIYASGSLNFNSSKTGDFKDNSFNFIPCVGFFVSDNVAVGAQLGIGSSKSENGSSTISEFSTFAVGAYAKYYFTPAEQFSFFGRFGVNYESAKNKISDVKADGFAFELNPGLNYFLSECIAIHATFGALGYSSFKQDTPGAESTNNFGLNLDLKDIGFGVIVVF</sequence>
<dbReference type="InterPro" id="IPR027385">
    <property type="entry name" value="Beta-barrel_OMP"/>
</dbReference>
<dbReference type="Proteomes" id="UP001500433">
    <property type="component" value="Unassembled WGS sequence"/>
</dbReference>
<dbReference type="Gene3D" id="2.40.160.20">
    <property type="match status" value="1"/>
</dbReference>
<protein>
    <recommendedName>
        <fullName evidence="3">Outer membrane protein beta-barrel domain-containing protein</fullName>
    </recommendedName>
</protein>
<gene>
    <name evidence="4" type="ORF">GCM10023311_01430</name>
</gene>
<organism evidence="4 5">
    <name type="scientific">Flaviramulus aquimarinus</name>
    <dbReference type="NCBI Taxonomy" id="1170456"/>
    <lineage>
        <taxon>Bacteria</taxon>
        <taxon>Pseudomonadati</taxon>
        <taxon>Bacteroidota</taxon>
        <taxon>Flavobacteriia</taxon>
        <taxon>Flavobacteriales</taxon>
        <taxon>Flavobacteriaceae</taxon>
        <taxon>Flaviramulus</taxon>
    </lineage>
</organism>
<feature type="signal peptide" evidence="2">
    <location>
        <begin position="1"/>
        <end position="20"/>
    </location>
</feature>
<evidence type="ECO:0000313" key="4">
    <source>
        <dbReference type="EMBL" id="GAA4883030.1"/>
    </source>
</evidence>
<feature type="chain" id="PRO_5046809370" description="Outer membrane protein beta-barrel domain-containing protein" evidence="2">
    <location>
        <begin position="21"/>
        <end position="196"/>
    </location>
</feature>
<evidence type="ECO:0000313" key="5">
    <source>
        <dbReference type="Proteomes" id="UP001500433"/>
    </source>
</evidence>
<keyword evidence="5" id="KW-1185">Reference proteome</keyword>
<name>A0ABP9EMT2_9FLAO</name>
<evidence type="ECO:0000256" key="1">
    <source>
        <dbReference type="ARBA" id="ARBA00022729"/>
    </source>
</evidence>
<accession>A0ABP9EMT2</accession>
<comment type="caution">
    <text evidence="4">The sequence shown here is derived from an EMBL/GenBank/DDBJ whole genome shotgun (WGS) entry which is preliminary data.</text>
</comment>
<dbReference type="Pfam" id="PF13505">
    <property type="entry name" value="OMP_b-brl"/>
    <property type="match status" value="1"/>
</dbReference>
<keyword evidence="1 2" id="KW-0732">Signal</keyword>
<evidence type="ECO:0000259" key="3">
    <source>
        <dbReference type="Pfam" id="PF13505"/>
    </source>
</evidence>
<dbReference type="InterPro" id="IPR011250">
    <property type="entry name" value="OMP/PagP_B-barrel"/>
</dbReference>
<reference evidence="5" key="1">
    <citation type="journal article" date="2019" name="Int. J. Syst. Evol. Microbiol.">
        <title>The Global Catalogue of Microorganisms (GCM) 10K type strain sequencing project: providing services to taxonomists for standard genome sequencing and annotation.</title>
        <authorList>
            <consortium name="The Broad Institute Genomics Platform"/>
            <consortium name="The Broad Institute Genome Sequencing Center for Infectious Disease"/>
            <person name="Wu L."/>
            <person name="Ma J."/>
        </authorList>
    </citation>
    <scope>NUCLEOTIDE SEQUENCE [LARGE SCALE GENOMIC DNA]</scope>
    <source>
        <strain evidence="5">JCM 18274</strain>
    </source>
</reference>
<dbReference type="SUPFAM" id="SSF56925">
    <property type="entry name" value="OMPA-like"/>
    <property type="match status" value="1"/>
</dbReference>
<feature type="domain" description="Outer membrane protein beta-barrel" evidence="3">
    <location>
        <begin position="8"/>
        <end position="184"/>
    </location>
</feature>
<dbReference type="EMBL" id="BAABJH010000001">
    <property type="protein sequence ID" value="GAA4883030.1"/>
    <property type="molecule type" value="Genomic_DNA"/>
</dbReference>
<proteinExistence type="predicted"/>
<dbReference type="RefSeq" id="WP_345271993.1">
    <property type="nucleotide sequence ID" value="NZ_BAABJH010000001.1"/>
</dbReference>